<protein>
    <submittedName>
        <fullName evidence="1">Uncharacterized protein</fullName>
    </submittedName>
</protein>
<sequence length="57" mass="6657">MAHPLIYFNLTSQPTRTKMGLLNHPEAIRRRGELKCLKANGAELRGHRVYWRKDVDP</sequence>
<evidence type="ECO:0000313" key="2">
    <source>
        <dbReference type="Proteomes" id="UP001056708"/>
    </source>
</evidence>
<evidence type="ECO:0000313" key="1">
    <source>
        <dbReference type="EMBL" id="USR90212.1"/>
    </source>
</evidence>
<dbReference type="EMBL" id="CP098611">
    <property type="protein sequence ID" value="USR90212.1"/>
    <property type="molecule type" value="Genomic_DNA"/>
</dbReference>
<gene>
    <name evidence="1" type="ORF">NEA10_15345</name>
</gene>
<name>A0ABY5AM32_9CYAN</name>
<accession>A0ABY5AM32</accession>
<dbReference type="RefSeq" id="WP_252662119.1">
    <property type="nucleotide sequence ID" value="NZ_CP098611.1"/>
</dbReference>
<proteinExistence type="predicted"/>
<organism evidence="1 2">
    <name type="scientific">Phormidium yuhuli AB48</name>
    <dbReference type="NCBI Taxonomy" id="2940671"/>
    <lineage>
        <taxon>Bacteria</taxon>
        <taxon>Bacillati</taxon>
        <taxon>Cyanobacteriota</taxon>
        <taxon>Cyanophyceae</taxon>
        <taxon>Oscillatoriophycideae</taxon>
        <taxon>Oscillatoriales</taxon>
        <taxon>Oscillatoriaceae</taxon>
        <taxon>Phormidium</taxon>
        <taxon>Phormidium yuhuli</taxon>
    </lineage>
</organism>
<keyword evidence="2" id="KW-1185">Reference proteome</keyword>
<reference evidence="1" key="1">
    <citation type="submission" date="2022-06" db="EMBL/GenBank/DDBJ databases">
        <title>Genome sequence of Phormidium yuhuli AB48 isolated from an industrial photobioreactor environment.</title>
        <authorList>
            <person name="Qiu Y."/>
            <person name="Noonan A.J.C."/>
            <person name="Dofher K."/>
            <person name="Koch M."/>
            <person name="Kieft B."/>
            <person name="Lin X."/>
            <person name="Ziels R.M."/>
            <person name="Hallam S.J."/>
        </authorList>
    </citation>
    <scope>NUCLEOTIDE SEQUENCE</scope>
    <source>
        <strain evidence="1">AB48</strain>
    </source>
</reference>
<dbReference type="Proteomes" id="UP001056708">
    <property type="component" value="Chromosome"/>
</dbReference>